<dbReference type="PROSITE" id="PS00092">
    <property type="entry name" value="N6_MTASE"/>
    <property type="match status" value="1"/>
</dbReference>
<evidence type="ECO:0000313" key="9">
    <source>
        <dbReference type="Proteomes" id="UP000509126"/>
    </source>
</evidence>
<keyword evidence="4 8" id="KW-0808">Transferase</keyword>
<keyword evidence="3 8" id="KW-0489">Methyltransferase</keyword>
<proteinExistence type="inferred from homology"/>
<dbReference type="InterPro" id="IPR029063">
    <property type="entry name" value="SAM-dependent_MTases_sf"/>
</dbReference>
<evidence type="ECO:0000256" key="7">
    <source>
        <dbReference type="SAM" id="MobiDB-lite"/>
    </source>
</evidence>
<dbReference type="GO" id="GO:0008170">
    <property type="term" value="F:N-methyltransferase activity"/>
    <property type="evidence" value="ECO:0007669"/>
    <property type="project" value="InterPro"/>
</dbReference>
<dbReference type="Pfam" id="PF01555">
    <property type="entry name" value="N6_N4_Mtase"/>
    <property type="match status" value="1"/>
</dbReference>
<organism evidence="8 9">
    <name type="scientific">Acinetobacter lwoffii</name>
    <dbReference type="NCBI Taxonomy" id="28090"/>
    <lineage>
        <taxon>Bacteria</taxon>
        <taxon>Pseudomonadati</taxon>
        <taxon>Pseudomonadota</taxon>
        <taxon>Gammaproteobacteria</taxon>
        <taxon>Moraxellales</taxon>
        <taxon>Moraxellaceae</taxon>
        <taxon>Acinetobacter</taxon>
    </lineage>
</organism>
<gene>
    <name evidence="8" type="ORF">FOB19_15575</name>
</gene>
<dbReference type="GO" id="GO:0032259">
    <property type="term" value="P:methylation"/>
    <property type="evidence" value="ECO:0007669"/>
    <property type="project" value="UniProtKB-KW"/>
</dbReference>
<evidence type="ECO:0000256" key="1">
    <source>
        <dbReference type="ARBA" id="ARBA00006594"/>
    </source>
</evidence>
<dbReference type="GO" id="GO:0003677">
    <property type="term" value="F:DNA binding"/>
    <property type="evidence" value="ECO:0007669"/>
    <property type="project" value="InterPro"/>
</dbReference>
<dbReference type="REBASE" id="400415">
    <property type="entry name" value="M.Alw557ORF15575P"/>
</dbReference>
<keyword evidence="5" id="KW-0949">S-adenosyl-L-methionine</keyword>
<dbReference type="AlphaFoldDB" id="A0A6N1N481"/>
<evidence type="ECO:0000256" key="4">
    <source>
        <dbReference type="ARBA" id="ARBA00022679"/>
    </source>
</evidence>
<sequence>MSKTKLELTWIGKDKRPRLEPRILLEDPSKSYHATSKVSENDIFDNKLIFGDNLLALKALEREYTGKVKCIYIDPPYNTGSAFEHYDDGLEHSIWLGLMRDRLEILRNLMRPDGFICCHIDDSEGHYLKVLMDEVFGRSNYLTTLYVQVRYAEKTLKQDMDFHKQVEYIHVYRKDFGAKPILNKKEMSFDKFNYQVLELGEGREEILGGKKVRIFKKDEWKINKIEGCAKGLKEIWATGSILDGNSSGRFFRDYLTGRSNNDGLGCLYKVENIGDDGLGYRYFSGPARATATKGKYYQGVPLNKLDTEDGGTKPIENFYDLAGSFGNCRLEGGVDFRSGKKPEALLEIILSHFSEKGDLVLDSFGGSGTTGAVAHKMGRRWIMIEMGEQCHTHIIPRLTSIINNQDQTGISKKNSWQGGGGFRYYKLAPSLMKKDQWGNWVINPQYNQEMLVEAMCKLEGYTYTPSETEYWNHGKGSETDFIYVTTQTLTDQQLQAISEEVGEGRTLLIIASAWRSKNIDRFINLTLKKIPNSIIKACEWGHDDYSLNVQNLPMSEPDIEEKPKAKKVKNTQEESQVMGDLFGDQT</sequence>
<comment type="similarity">
    <text evidence="1">Belongs to the N(4)/N(6)-methyltransferase family.</text>
</comment>
<dbReference type="PIRSF" id="PIRSF015855">
    <property type="entry name" value="TypeIII_Mtase_mKpnI"/>
    <property type="match status" value="1"/>
</dbReference>
<evidence type="ECO:0000256" key="6">
    <source>
        <dbReference type="ARBA" id="ARBA00047942"/>
    </source>
</evidence>
<accession>A0A6N1N481</accession>
<comment type="catalytic activity">
    <reaction evidence="6">
        <text>a 2'-deoxyadenosine in DNA + S-adenosyl-L-methionine = an N(6)-methyl-2'-deoxyadenosine in DNA + S-adenosyl-L-homocysteine + H(+)</text>
        <dbReference type="Rhea" id="RHEA:15197"/>
        <dbReference type="Rhea" id="RHEA-COMP:12418"/>
        <dbReference type="Rhea" id="RHEA-COMP:12419"/>
        <dbReference type="ChEBI" id="CHEBI:15378"/>
        <dbReference type="ChEBI" id="CHEBI:57856"/>
        <dbReference type="ChEBI" id="CHEBI:59789"/>
        <dbReference type="ChEBI" id="CHEBI:90615"/>
        <dbReference type="ChEBI" id="CHEBI:90616"/>
        <dbReference type="EC" id="2.1.1.72"/>
    </reaction>
</comment>
<dbReference type="Gene3D" id="3.40.50.150">
    <property type="entry name" value="Vaccinia Virus protein VP39"/>
    <property type="match status" value="1"/>
</dbReference>
<evidence type="ECO:0000256" key="2">
    <source>
        <dbReference type="ARBA" id="ARBA00011900"/>
    </source>
</evidence>
<evidence type="ECO:0000256" key="5">
    <source>
        <dbReference type="ARBA" id="ARBA00022691"/>
    </source>
</evidence>
<dbReference type="GO" id="GO:0009007">
    <property type="term" value="F:site-specific DNA-methyltransferase (adenine-specific) activity"/>
    <property type="evidence" value="ECO:0007669"/>
    <property type="project" value="UniProtKB-EC"/>
</dbReference>
<dbReference type="Proteomes" id="UP000509126">
    <property type="component" value="Chromosome"/>
</dbReference>
<feature type="region of interest" description="Disordered" evidence="7">
    <location>
        <begin position="557"/>
        <end position="586"/>
    </location>
</feature>
<dbReference type="InterPro" id="IPR002295">
    <property type="entry name" value="N4/N6-MTase_EcoPI_Mod-like"/>
</dbReference>
<dbReference type="EMBL" id="CP054803">
    <property type="protein sequence ID" value="QKU22686.1"/>
    <property type="molecule type" value="Genomic_DNA"/>
</dbReference>
<dbReference type="InterPro" id="IPR002052">
    <property type="entry name" value="DNA_methylase_N6_adenine_CS"/>
</dbReference>
<dbReference type="SUPFAM" id="SSF53335">
    <property type="entry name" value="S-adenosyl-L-methionine-dependent methyltransferases"/>
    <property type="match status" value="1"/>
</dbReference>
<evidence type="ECO:0000313" key="8">
    <source>
        <dbReference type="EMBL" id="QKU22686.1"/>
    </source>
</evidence>
<protein>
    <recommendedName>
        <fullName evidence="2">site-specific DNA-methyltransferase (adenine-specific)</fullName>
        <ecNumber evidence="2">2.1.1.72</ecNumber>
    </recommendedName>
</protein>
<dbReference type="PRINTS" id="PR00506">
    <property type="entry name" value="D21N6MTFRASE"/>
</dbReference>
<dbReference type="InterPro" id="IPR002941">
    <property type="entry name" value="DNA_methylase_N4/N6"/>
</dbReference>
<evidence type="ECO:0000256" key="3">
    <source>
        <dbReference type="ARBA" id="ARBA00022603"/>
    </source>
</evidence>
<reference evidence="8 9" key="1">
    <citation type="submission" date="2019-11" db="EMBL/GenBank/DDBJ databases">
        <title>FDA dAtabase for Regulatory Grade micrObial Sequences (FDA-ARGOS): Supporting development and validation of Infectious Disease Dx tests.</title>
        <authorList>
            <person name="Patel R."/>
            <person name="Rucinski S."/>
            <person name="Tallon L."/>
            <person name="Sadzewicz L."/>
            <person name="Vavikolanu K."/>
            <person name="Mehta A."/>
            <person name="Aluvathingal J."/>
            <person name="Nadendla S."/>
            <person name="Nandy P."/>
            <person name="Geyer C."/>
            <person name="Yan Y."/>
            <person name="Sichtig H."/>
        </authorList>
    </citation>
    <scope>NUCLEOTIDE SEQUENCE [LARGE SCALE GENOMIC DNA]</scope>
    <source>
        <strain evidence="8 9">FDAARGOS_557</strain>
    </source>
</reference>
<dbReference type="RefSeq" id="WP_168386723.1">
    <property type="nucleotide sequence ID" value="NZ_CP054803.1"/>
</dbReference>
<name>A0A6N1N481_ACILW</name>
<dbReference type="EC" id="2.1.1.72" evidence="2"/>